<protein>
    <submittedName>
        <fullName evidence="7">Tol-Pal system beta propeller repeat protein TolB</fullName>
    </submittedName>
</protein>
<feature type="domain" description="TolB N-terminal" evidence="6">
    <location>
        <begin position="46"/>
        <end position="145"/>
    </location>
</feature>
<dbReference type="InterPro" id="IPR011042">
    <property type="entry name" value="6-blade_b-propeller_TolB-like"/>
</dbReference>
<dbReference type="Proteomes" id="UP000264702">
    <property type="component" value="Unassembled WGS sequence"/>
</dbReference>
<dbReference type="GO" id="GO:0042597">
    <property type="term" value="C:periplasmic space"/>
    <property type="evidence" value="ECO:0007669"/>
    <property type="project" value="UniProtKB-SubCell"/>
</dbReference>
<evidence type="ECO:0000256" key="3">
    <source>
        <dbReference type="ARBA" id="ARBA00022729"/>
    </source>
</evidence>
<feature type="signal peptide" evidence="5">
    <location>
        <begin position="1"/>
        <end position="28"/>
    </location>
</feature>
<gene>
    <name evidence="7" type="primary">tolB</name>
    <name evidence="7" type="ORF">D0Y96_04845</name>
</gene>
<dbReference type="Gene3D" id="3.40.50.10070">
    <property type="entry name" value="TolB, N-terminal domain"/>
    <property type="match status" value="1"/>
</dbReference>
<dbReference type="EMBL" id="QVQT01000002">
    <property type="protein sequence ID" value="RFU17479.1"/>
    <property type="molecule type" value="Genomic_DNA"/>
</dbReference>
<dbReference type="InterPro" id="IPR007195">
    <property type="entry name" value="TolB_N"/>
</dbReference>
<dbReference type="Gene3D" id="2.120.10.30">
    <property type="entry name" value="TolB, C-terminal domain"/>
    <property type="match status" value="2"/>
</dbReference>
<dbReference type="RefSeq" id="WP_117298228.1">
    <property type="nucleotide sequence ID" value="NZ_QVQT02000002.1"/>
</dbReference>
<comment type="caution">
    <text evidence="7">The sequence shown here is derived from an EMBL/GenBank/DDBJ whole genome shotgun (WGS) entry which is preliminary data.</text>
</comment>
<sequence>MNKSENPQLHSFLKLFSLFIFLFSAGFAAPSLHAQDWVRTGTNLGVQRIRLAAADFKPGTMDAQTTPLKTVFDQTFYTDLKNAGIFDMVSRSMAPPVMPGSPQEINLTQWSAAPSSAEMVAFGAIGVSGGRVNVQGYLFDTKNAQTPQVLGKQYSDNATEEAARQIAHRFADEIITRLGGVPGIAETKIYFVSNRSGNKQIWAMDYDGENEHQLTHVSGIALSPRVSPDNSRVAFSELGKYGWSIRMYSIELGRLVAFSSWTGTTITPAWTSDGSKLAFSSSHSGDPEIYTCDASGGSQHRVTAFRGPDSSPVWNPKTNSQIAWVSGRTSLPQIYIMDADGANITRMTDGGYATSPSWSPNGQFLAFAWNRHYGPGAPGGQDIYIMDIASKRWVQLTHEEGMNDFPSWSPDGRHIVFQREQNGHSELWSMLADGTQQQQLTHGGSNSMPNWSWK</sequence>
<evidence type="ECO:0000256" key="1">
    <source>
        <dbReference type="ARBA" id="ARBA00004418"/>
    </source>
</evidence>
<dbReference type="Pfam" id="PF04052">
    <property type="entry name" value="TolB_N"/>
    <property type="match status" value="1"/>
</dbReference>
<reference evidence="7 8" key="1">
    <citation type="submission" date="2018-08" db="EMBL/GenBank/DDBJ databases">
        <title>Acidipila sp. 4G-K13, an acidobacterium isolated from forest soil.</title>
        <authorList>
            <person name="Gao Z.-H."/>
            <person name="Qiu L.-H."/>
        </authorList>
    </citation>
    <scope>NUCLEOTIDE SEQUENCE [LARGE SCALE GENOMIC DNA]</scope>
    <source>
        <strain evidence="7 8">4G-K13</strain>
    </source>
</reference>
<dbReference type="InterPro" id="IPR011659">
    <property type="entry name" value="WD40"/>
</dbReference>
<dbReference type="InterPro" id="IPR014167">
    <property type="entry name" value="Tol-Pal_TolB"/>
</dbReference>
<dbReference type="PANTHER" id="PTHR36842:SF1">
    <property type="entry name" value="PROTEIN TOLB"/>
    <property type="match status" value="1"/>
</dbReference>
<comment type="similarity">
    <text evidence="2">Belongs to the TolB family.</text>
</comment>
<feature type="chain" id="PRO_5017059231" evidence="5">
    <location>
        <begin position="29"/>
        <end position="454"/>
    </location>
</feature>
<evidence type="ECO:0000313" key="8">
    <source>
        <dbReference type="Proteomes" id="UP000264702"/>
    </source>
</evidence>
<keyword evidence="4" id="KW-0574">Periplasm</keyword>
<proteinExistence type="inferred from homology"/>
<dbReference type="SUPFAM" id="SSF52964">
    <property type="entry name" value="TolB, N-terminal domain"/>
    <property type="match status" value="1"/>
</dbReference>
<dbReference type="SUPFAM" id="SSF69304">
    <property type="entry name" value="Tricorn protease N-terminal domain"/>
    <property type="match status" value="1"/>
</dbReference>
<name>A0A372IRT6_9BACT</name>
<evidence type="ECO:0000256" key="5">
    <source>
        <dbReference type="SAM" id="SignalP"/>
    </source>
</evidence>
<evidence type="ECO:0000256" key="4">
    <source>
        <dbReference type="ARBA" id="ARBA00022764"/>
    </source>
</evidence>
<dbReference type="PANTHER" id="PTHR36842">
    <property type="entry name" value="PROTEIN TOLB HOMOLOG"/>
    <property type="match status" value="1"/>
</dbReference>
<keyword evidence="3 5" id="KW-0732">Signal</keyword>
<dbReference type="Pfam" id="PF07676">
    <property type="entry name" value="PD40"/>
    <property type="match status" value="4"/>
</dbReference>
<evidence type="ECO:0000259" key="6">
    <source>
        <dbReference type="Pfam" id="PF04052"/>
    </source>
</evidence>
<dbReference type="OrthoDB" id="108903at2"/>
<keyword evidence="8" id="KW-1185">Reference proteome</keyword>
<organism evidence="7 8">
    <name type="scientific">Paracidobacterium acidisoli</name>
    <dbReference type="NCBI Taxonomy" id="2303751"/>
    <lineage>
        <taxon>Bacteria</taxon>
        <taxon>Pseudomonadati</taxon>
        <taxon>Acidobacteriota</taxon>
        <taxon>Terriglobia</taxon>
        <taxon>Terriglobales</taxon>
        <taxon>Acidobacteriaceae</taxon>
        <taxon>Paracidobacterium</taxon>
    </lineage>
</organism>
<dbReference type="AlphaFoldDB" id="A0A372IRT6"/>
<accession>A0A372IRT6</accession>
<evidence type="ECO:0000256" key="2">
    <source>
        <dbReference type="ARBA" id="ARBA00009820"/>
    </source>
</evidence>
<dbReference type="GO" id="GO:0017038">
    <property type="term" value="P:protein import"/>
    <property type="evidence" value="ECO:0007669"/>
    <property type="project" value="InterPro"/>
</dbReference>
<dbReference type="NCBIfam" id="TIGR02800">
    <property type="entry name" value="propeller_TolB"/>
    <property type="match status" value="1"/>
</dbReference>
<evidence type="ECO:0000313" key="7">
    <source>
        <dbReference type="EMBL" id="RFU17479.1"/>
    </source>
</evidence>
<comment type="subcellular location">
    <subcellularLocation>
        <location evidence="1">Periplasm</location>
    </subcellularLocation>
</comment>